<dbReference type="Proteomes" id="UP000828390">
    <property type="component" value="Unassembled WGS sequence"/>
</dbReference>
<comment type="caution">
    <text evidence="1">The sequence shown here is derived from an EMBL/GenBank/DDBJ whole genome shotgun (WGS) entry which is preliminary data.</text>
</comment>
<protein>
    <submittedName>
        <fullName evidence="1">Uncharacterized protein</fullName>
    </submittedName>
</protein>
<dbReference type="AlphaFoldDB" id="A0A9D4QWL3"/>
<keyword evidence="2" id="KW-1185">Reference proteome</keyword>
<sequence>MPLALLDISLVFSALICNTKNVEFLFSHSTRLFHSFWLPARPPMSSAKGVIVLP</sequence>
<evidence type="ECO:0000313" key="2">
    <source>
        <dbReference type="Proteomes" id="UP000828390"/>
    </source>
</evidence>
<reference evidence="1" key="1">
    <citation type="journal article" date="2019" name="bioRxiv">
        <title>The Genome of the Zebra Mussel, Dreissena polymorpha: A Resource for Invasive Species Research.</title>
        <authorList>
            <person name="McCartney M.A."/>
            <person name="Auch B."/>
            <person name="Kono T."/>
            <person name="Mallez S."/>
            <person name="Zhang Y."/>
            <person name="Obille A."/>
            <person name="Becker A."/>
            <person name="Abrahante J.E."/>
            <person name="Garbe J."/>
            <person name="Badalamenti J.P."/>
            <person name="Herman A."/>
            <person name="Mangelson H."/>
            <person name="Liachko I."/>
            <person name="Sullivan S."/>
            <person name="Sone E.D."/>
            <person name="Koren S."/>
            <person name="Silverstein K.A.T."/>
            <person name="Beckman K.B."/>
            <person name="Gohl D.M."/>
        </authorList>
    </citation>
    <scope>NUCLEOTIDE SEQUENCE</scope>
    <source>
        <strain evidence="1">Duluth1</strain>
        <tissue evidence="1">Whole animal</tissue>
    </source>
</reference>
<dbReference type="EMBL" id="JAIWYP010000003">
    <property type="protein sequence ID" value="KAH3846239.1"/>
    <property type="molecule type" value="Genomic_DNA"/>
</dbReference>
<name>A0A9D4QWL3_DREPO</name>
<proteinExistence type="predicted"/>
<accession>A0A9D4QWL3</accession>
<gene>
    <name evidence="1" type="ORF">DPMN_088538</name>
</gene>
<evidence type="ECO:0000313" key="1">
    <source>
        <dbReference type="EMBL" id="KAH3846239.1"/>
    </source>
</evidence>
<organism evidence="1 2">
    <name type="scientific">Dreissena polymorpha</name>
    <name type="common">Zebra mussel</name>
    <name type="synonym">Mytilus polymorpha</name>
    <dbReference type="NCBI Taxonomy" id="45954"/>
    <lineage>
        <taxon>Eukaryota</taxon>
        <taxon>Metazoa</taxon>
        <taxon>Spiralia</taxon>
        <taxon>Lophotrochozoa</taxon>
        <taxon>Mollusca</taxon>
        <taxon>Bivalvia</taxon>
        <taxon>Autobranchia</taxon>
        <taxon>Heteroconchia</taxon>
        <taxon>Euheterodonta</taxon>
        <taxon>Imparidentia</taxon>
        <taxon>Neoheterodontei</taxon>
        <taxon>Myida</taxon>
        <taxon>Dreissenoidea</taxon>
        <taxon>Dreissenidae</taxon>
        <taxon>Dreissena</taxon>
    </lineage>
</organism>
<reference evidence="1" key="2">
    <citation type="submission" date="2020-11" db="EMBL/GenBank/DDBJ databases">
        <authorList>
            <person name="McCartney M.A."/>
            <person name="Auch B."/>
            <person name="Kono T."/>
            <person name="Mallez S."/>
            <person name="Becker A."/>
            <person name="Gohl D.M."/>
            <person name="Silverstein K.A.T."/>
            <person name="Koren S."/>
            <person name="Bechman K.B."/>
            <person name="Herman A."/>
            <person name="Abrahante J.E."/>
            <person name="Garbe J."/>
        </authorList>
    </citation>
    <scope>NUCLEOTIDE SEQUENCE</scope>
    <source>
        <strain evidence="1">Duluth1</strain>
        <tissue evidence="1">Whole animal</tissue>
    </source>
</reference>